<evidence type="ECO:0000313" key="1">
    <source>
        <dbReference type="EMBL" id="JAH08227.1"/>
    </source>
</evidence>
<organism evidence="1">
    <name type="scientific">Anguilla anguilla</name>
    <name type="common">European freshwater eel</name>
    <name type="synonym">Muraena anguilla</name>
    <dbReference type="NCBI Taxonomy" id="7936"/>
    <lineage>
        <taxon>Eukaryota</taxon>
        <taxon>Metazoa</taxon>
        <taxon>Chordata</taxon>
        <taxon>Craniata</taxon>
        <taxon>Vertebrata</taxon>
        <taxon>Euteleostomi</taxon>
        <taxon>Actinopterygii</taxon>
        <taxon>Neopterygii</taxon>
        <taxon>Teleostei</taxon>
        <taxon>Anguilliformes</taxon>
        <taxon>Anguillidae</taxon>
        <taxon>Anguilla</taxon>
    </lineage>
</organism>
<dbReference type="EMBL" id="GBXM01100350">
    <property type="protein sequence ID" value="JAH08227.1"/>
    <property type="molecule type" value="Transcribed_RNA"/>
</dbReference>
<protein>
    <submittedName>
        <fullName evidence="1">Uncharacterized protein</fullName>
    </submittedName>
</protein>
<reference evidence="1" key="1">
    <citation type="submission" date="2014-11" db="EMBL/GenBank/DDBJ databases">
        <authorList>
            <person name="Amaro Gonzalez C."/>
        </authorList>
    </citation>
    <scope>NUCLEOTIDE SEQUENCE</scope>
</reference>
<reference evidence="1" key="2">
    <citation type="journal article" date="2015" name="Fish Shellfish Immunol.">
        <title>Early steps in the European eel (Anguilla anguilla)-Vibrio vulnificus interaction in the gills: Role of the RtxA13 toxin.</title>
        <authorList>
            <person name="Callol A."/>
            <person name="Pajuelo D."/>
            <person name="Ebbesson L."/>
            <person name="Teles M."/>
            <person name="MacKenzie S."/>
            <person name="Amaro C."/>
        </authorList>
    </citation>
    <scope>NUCLEOTIDE SEQUENCE</scope>
</reference>
<name>A0A0E9PVE1_ANGAN</name>
<proteinExistence type="predicted"/>
<sequence>MWAQVFVLARHYDT</sequence>
<accession>A0A0E9PVE1</accession>